<dbReference type="Proteomes" id="UP000887579">
    <property type="component" value="Unplaced"/>
</dbReference>
<protein>
    <submittedName>
        <fullName evidence="2">Importin subunit alpha</fullName>
    </submittedName>
</protein>
<name>A0AC34FAR3_9BILA</name>
<sequence>MGNSVINHCANTNGFTKYIHSQDKGAKMAAQYWHLNFICGKGHEAGKKSFACMLNQLKSCYILNSTCDVLNESITVCSKDIYKYCGQDGYDYLYITLATGRCHVNPECKFLQEHCANIWDYANAPSKAEKLHNDAVLQQKTNDPETSLIARIISGDKKISPQELSSFIQKAVTLLKESNKHSFAPLWILRSLTRLSPDFINLVVEEDAVPILIKLLESTDTDLQEQSILALGNIIGTDPDLRDYCIQHGIIDPLTKIISSDSQIRNIRSSAWVIMNILRHKNLSLSNDQMSKLLSALSKLIQHDDFFILTDIFDGILQLVHKNSTNLQLLIDNEIVKYVVKNLSHYNPKIQADALRTAINFVDGEKDQVQYLIDNGVLNSMKDLLKNNDNYVFLFLNNLITRYHDFIQEVFNAELISLIVKSLINDKFETKINSLNVTFSIVIHGTSNHTIKLIHMNTVLNLCKFLAQLKMDNVEEIRTILSTINVILQKHMKYNSEITKQMKDSGDILERLKNHENKHICRLAIAASQSIHNTFSLKDVIRNLNDEF</sequence>
<reference evidence="2" key="1">
    <citation type="submission" date="2022-11" db="UniProtKB">
        <authorList>
            <consortium name="WormBaseParasite"/>
        </authorList>
    </citation>
    <scope>IDENTIFICATION</scope>
</reference>
<proteinExistence type="predicted"/>
<evidence type="ECO:0000313" key="2">
    <source>
        <dbReference type="WBParaSite" id="ES5_v2.g14375.t1"/>
    </source>
</evidence>
<organism evidence="1 2">
    <name type="scientific">Panagrolaimus sp. ES5</name>
    <dbReference type="NCBI Taxonomy" id="591445"/>
    <lineage>
        <taxon>Eukaryota</taxon>
        <taxon>Metazoa</taxon>
        <taxon>Ecdysozoa</taxon>
        <taxon>Nematoda</taxon>
        <taxon>Chromadorea</taxon>
        <taxon>Rhabditida</taxon>
        <taxon>Tylenchina</taxon>
        <taxon>Panagrolaimomorpha</taxon>
        <taxon>Panagrolaimoidea</taxon>
        <taxon>Panagrolaimidae</taxon>
        <taxon>Panagrolaimus</taxon>
    </lineage>
</organism>
<dbReference type="WBParaSite" id="ES5_v2.g14375.t1">
    <property type="protein sequence ID" value="ES5_v2.g14375.t1"/>
    <property type="gene ID" value="ES5_v2.g14375"/>
</dbReference>
<evidence type="ECO:0000313" key="1">
    <source>
        <dbReference type="Proteomes" id="UP000887579"/>
    </source>
</evidence>
<accession>A0AC34FAR3</accession>